<comment type="pathway">
    <text evidence="1">Purine metabolism; IMP biosynthesis via de novo pathway; N(2)-formyl-N(1)-(5-phospho-D-ribosyl)glycinamide from N(1)-(5-phospho-D-ribosyl)glycinamide (10-formyl THF route): step 1/1.</text>
</comment>
<dbReference type="EC" id="2.1.2.2" evidence="2"/>
<dbReference type="Gene3D" id="3.40.50.170">
    <property type="entry name" value="Formyl transferase, N-terminal domain"/>
    <property type="match status" value="1"/>
</dbReference>
<organism evidence="6 7">
    <name type="scientific">Candidatus Kaiserbacteria bacterium RIFCSPHIGHO2_02_FULL_55_20</name>
    <dbReference type="NCBI Taxonomy" id="1798497"/>
    <lineage>
        <taxon>Bacteria</taxon>
        <taxon>Candidatus Kaiseribacteriota</taxon>
    </lineage>
</organism>
<dbReference type="PANTHER" id="PTHR43369:SF2">
    <property type="entry name" value="PHOSPHORIBOSYLGLYCINAMIDE FORMYLTRANSFERASE"/>
    <property type="match status" value="1"/>
</dbReference>
<dbReference type="GO" id="GO:0005829">
    <property type="term" value="C:cytosol"/>
    <property type="evidence" value="ECO:0007669"/>
    <property type="project" value="TreeGrafter"/>
</dbReference>
<dbReference type="EMBL" id="MFLK01000005">
    <property type="protein sequence ID" value="OGG66502.1"/>
    <property type="molecule type" value="Genomic_DNA"/>
</dbReference>
<evidence type="ECO:0000259" key="5">
    <source>
        <dbReference type="Pfam" id="PF00551"/>
    </source>
</evidence>
<dbReference type="GO" id="GO:0006189">
    <property type="term" value="P:'de novo' IMP biosynthetic process"/>
    <property type="evidence" value="ECO:0007669"/>
    <property type="project" value="TreeGrafter"/>
</dbReference>
<evidence type="ECO:0000256" key="1">
    <source>
        <dbReference type="ARBA" id="ARBA00005054"/>
    </source>
</evidence>
<dbReference type="Pfam" id="PF00551">
    <property type="entry name" value="Formyl_trans_N"/>
    <property type="match status" value="1"/>
</dbReference>
<dbReference type="SUPFAM" id="SSF53328">
    <property type="entry name" value="Formyltransferase"/>
    <property type="match status" value="1"/>
</dbReference>
<accession>A0A1F6DZT6</accession>
<evidence type="ECO:0000313" key="7">
    <source>
        <dbReference type="Proteomes" id="UP000177652"/>
    </source>
</evidence>
<name>A0A1F6DZT6_9BACT</name>
<keyword evidence="3" id="KW-0808">Transferase</keyword>
<dbReference type="InterPro" id="IPR036477">
    <property type="entry name" value="Formyl_transf_N_sf"/>
</dbReference>
<keyword evidence="4" id="KW-0658">Purine biosynthesis</keyword>
<proteinExistence type="predicted"/>
<comment type="caution">
    <text evidence="6">The sequence shown here is derived from an EMBL/GenBank/DDBJ whole genome shotgun (WGS) entry which is preliminary data.</text>
</comment>
<sequence>MSRPKLIIFASGKRSGGGAGFENLVHATRLRPGSGEASLDADIVAAVSNHERGGIHERAMQLDIPFIYFPGPYDAEHYASVLLALRSLGEGGQKTAIAGSELWVALSGWLKHVSGLDPAKTFNIHPALLSQLDGRFGGKGMYGSRIHEAVKKALDAGETTETGFTMHFVTEEHDRGPAFFEQRVPLKQGMTAEEIGKAVNAAEHKWQPKITNMVVQGQIRWDGKNPESLVIPKS</sequence>
<feature type="domain" description="Formyl transferase N-terminal" evidence="5">
    <location>
        <begin position="17"/>
        <end position="209"/>
    </location>
</feature>
<gene>
    <name evidence="6" type="ORF">A3D71_04150</name>
</gene>
<evidence type="ECO:0000313" key="6">
    <source>
        <dbReference type="EMBL" id="OGG66502.1"/>
    </source>
</evidence>
<dbReference type="STRING" id="1798497.A3D71_04150"/>
<dbReference type="AlphaFoldDB" id="A0A1F6DZT6"/>
<evidence type="ECO:0000256" key="3">
    <source>
        <dbReference type="ARBA" id="ARBA00022679"/>
    </source>
</evidence>
<evidence type="ECO:0000256" key="2">
    <source>
        <dbReference type="ARBA" id="ARBA00012254"/>
    </source>
</evidence>
<dbReference type="PANTHER" id="PTHR43369">
    <property type="entry name" value="PHOSPHORIBOSYLGLYCINAMIDE FORMYLTRANSFERASE"/>
    <property type="match status" value="1"/>
</dbReference>
<evidence type="ECO:0000256" key="4">
    <source>
        <dbReference type="ARBA" id="ARBA00022755"/>
    </source>
</evidence>
<reference evidence="6 7" key="1">
    <citation type="journal article" date="2016" name="Nat. Commun.">
        <title>Thousands of microbial genomes shed light on interconnected biogeochemical processes in an aquifer system.</title>
        <authorList>
            <person name="Anantharaman K."/>
            <person name="Brown C.T."/>
            <person name="Hug L.A."/>
            <person name="Sharon I."/>
            <person name="Castelle C.J."/>
            <person name="Probst A.J."/>
            <person name="Thomas B.C."/>
            <person name="Singh A."/>
            <person name="Wilkins M.J."/>
            <person name="Karaoz U."/>
            <person name="Brodie E.L."/>
            <person name="Williams K.H."/>
            <person name="Hubbard S.S."/>
            <person name="Banfield J.F."/>
        </authorList>
    </citation>
    <scope>NUCLEOTIDE SEQUENCE [LARGE SCALE GENOMIC DNA]</scope>
</reference>
<dbReference type="GO" id="GO:0004644">
    <property type="term" value="F:phosphoribosylglycinamide formyltransferase activity"/>
    <property type="evidence" value="ECO:0007669"/>
    <property type="project" value="UniProtKB-EC"/>
</dbReference>
<protein>
    <recommendedName>
        <fullName evidence="2">phosphoribosylglycinamide formyltransferase 1</fullName>
        <ecNumber evidence="2">2.1.2.2</ecNumber>
    </recommendedName>
</protein>
<dbReference type="Proteomes" id="UP000177652">
    <property type="component" value="Unassembled WGS sequence"/>
</dbReference>
<dbReference type="InterPro" id="IPR002376">
    <property type="entry name" value="Formyl_transf_N"/>
</dbReference>